<comment type="caution">
    <text evidence="1">The sequence shown here is derived from an EMBL/GenBank/DDBJ whole genome shotgun (WGS) entry which is preliminary data.</text>
</comment>
<organism evidence="1 2">
    <name type="scientific">Paraburkholderia rhynchosiae</name>
    <dbReference type="NCBI Taxonomy" id="487049"/>
    <lineage>
        <taxon>Bacteria</taxon>
        <taxon>Pseudomonadati</taxon>
        <taxon>Pseudomonadota</taxon>
        <taxon>Betaproteobacteria</taxon>
        <taxon>Burkholderiales</taxon>
        <taxon>Burkholderiaceae</taxon>
        <taxon>Paraburkholderia</taxon>
    </lineage>
</organism>
<dbReference type="EMBL" id="JAQQDW010000001">
    <property type="protein sequence ID" value="MFM0101960.1"/>
    <property type="molecule type" value="Genomic_DNA"/>
</dbReference>
<reference evidence="1 2" key="1">
    <citation type="journal article" date="2024" name="Chem. Sci.">
        <title>Discovery of megapolipeptins by genome mining of a Burkholderiales bacteria collection.</title>
        <authorList>
            <person name="Paulo B.S."/>
            <person name="Recchia M.J.J."/>
            <person name="Lee S."/>
            <person name="Fergusson C.H."/>
            <person name="Romanowski S.B."/>
            <person name="Hernandez A."/>
            <person name="Krull N."/>
            <person name="Liu D.Y."/>
            <person name="Cavanagh H."/>
            <person name="Bos A."/>
            <person name="Gray C.A."/>
            <person name="Murphy B.T."/>
            <person name="Linington R.G."/>
            <person name="Eustaquio A.S."/>
        </authorList>
    </citation>
    <scope>NUCLEOTIDE SEQUENCE [LARGE SCALE GENOMIC DNA]</scope>
    <source>
        <strain evidence="1 2">RL18-126-BIB-B</strain>
    </source>
</reference>
<gene>
    <name evidence="1" type="ORF">PQR01_00230</name>
</gene>
<sequence length="268" mass="29241">MNREPVTIRASSFGSLFDCPARWIAIHMEGKRTPSSANAALGTAVHTGTAVFDESRLPDRSPVSVDDAKQAAYEAATKPRDEVDWEGEQPTKAADVAVSLTERYCTLFAPTIEYVAVEISVDSLLLTDLRIVLTGHTDRVRRTDDGLGICDLKTGKQAVGTDGTAKTHGHAAQMGVYEIVAETALGVRMNLPAEIIGLQTNLTPEKQRIGVGEIEGAREVLIGNEEHTGLLRVAAQLVHGEIAPWGNPKSMMCHKRYCPNYQTCFWRR</sequence>
<evidence type="ECO:0000313" key="2">
    <source>
        <dbReference type="Proteomes" id="UP001629235"/>
    </source>
</evidence>
<dbReference type="Proteomes" id="UP001629235">
    <property type="component" value="Unassembled WGS sequence"/>
</dbReference>
<accession>A0ACC7N2T9</accession>
<keyword evidence="2" id="KW-1185">Reference proteome</keyword>
<proteinExistence type="predicted"/>
<protein>
    <submittedName>
        <fullName evidence="1">PD-(D/E)XK nuclease family protein</fullName>
    </submittedName>
</protein>
<name>A0ACC7N2T9_9BURK</name>
<evidence type="ECO:0000313" key="1">
    <source>
        <dbReference type="EMBL" id="MFM0101960.1"/>
    </source>
</evidence>